<dbReference type="Proteomes" id="UP000005737">
    <property type="component" value="Unassembled WGS sequence"/>
</dbReference>
<organism evidence="1 2">
    <name type="scientific">Leptonema illini DSM 21528</name>
    <dbReference type="NCBI Taxonomy" id="929563"/>
    <lineage>
        <taxon>Bacteria</taxon>
        <taxon>Pseudomonadati</taxon>
        <taxon>Spirochaetota</taxon>
        <taxon>Spirochaetia</taxon>
        <taxon>Leptospirales</taxon>
        <taxon>Leptospiraceae</taxon>
        <taxon>Leptonema</taxon>
    </lineage>
</organism>
<dbReference type="PROSITE" id="PS00976">
    <property type="entry name" value="NMT_2"/>
    <property type="match status" value="1"/>
</dbReference>
<dbReference type="GO" id="GO:0004379">
    <property type="term" value="F:glycylpeptide N-tetradecanoyltransferase activity"/>
    <property type="evidence" value="ECO:0007669"/>
    <property type="project" value="InterPro"/>
</dbReference>
<accession>H2CL73</accession>
<dbReference type="HOGENOM" id="CLU_608060_0_0_12"/>
<dbReference type="AlphaFoldDB" id="H2CL73"/>
<dbReference type="EMBL" id="JH597773">
    <property type="protein sequence ID" value="EHQ08324.1"/>
    <property type="molecule type" value="Genomic_DNA"/>
</dbReference>
<dbReference type="SUPFAM" id="SSF88874">
    <property type="entry name" value="Receptor-binding domain of short tail fibre protein gp12"/>
    <property type="match status" value="1"/>
</dbReference>
<gene>
    <name evidence="1" type="ORF">Lepil_3667</name>
</gene>
<dbReference type="RefSeq" id="WP_002774889.1">
    <property type="nucleotide sequence ID" value="NZ_JH597773.1"/>
</dbReference>
<name>H2CL73_9LEPT</name>
<dbReference type="STRING" id="183.GCA_002009735_02100"/>
<sequence>MNTTPGIVWPQRGKAVYQEDLDFEQVSKDDAIVNRTADHYSHGVQFGGEVTIAGAGLISVGPTLAYDIDGKRIHHPSSQSVIVPDGSWIVALRHEWSMSDGVDPDLSGTSVQYRNDSYVIVLRAAAQPGDIPLWSVTFAAGVGTLGADLRSLRSMTIAGGLDVGGKIRAYGGIEVFGSMTSIETVNQQIKDAVIDLNHGETGAGVSLGYAGLRVMRGSLPAQRLVFDEAVDRFRAGVEGSEELIALLSEVFTQAQINAFFSGEAGGKKLVDWANVINKPASTTIGRLGIYIEPTSPAGVLYFGGTYPSRAAYAGLWDWVSARPSLIDDANKAKFGTGDGATTFRLPDWRGLGVRGAGASGAFLKANGSYYDGGLLMGVILDQLLSHRHQIFSANGPSGGSTTAATFAISSPGGTWADWSISGPTALSSGIRTGDETRGATVGIHWGISYE</sequence>
<proteinExistence type="predicted"/>
<evidence type="ECO:0000313" key="2">
    <source>
        <dbReference type="Proteomes" id="UP000005737"/>
    </source>
</evidence>
<protein>
    <submittedName>
        <fullName evidence="1">Uncharacterized protein</fullName>
    </submittedName>
</protein>
<evidence type="ECO:0000313" key="1">
    <source>
        <dbReference type="EMBL" id="EHQ08324.1"/>
    </source>
</evidence>
<dbReference type="InterPro" id="IPR022678">
    <property type="entry name" value="NMT_CS"/>
</dbReference>
<reference evidence="1 2" key="1">
    <citation type="submission" date="2011-10" db="EMBL/GenBank/DDBJ databases">
        <title>The Improved High-Quality Draft genome of Leptonema illini DSM 21528.</title>
        <authorList>
            <consortium name="US DOE Joint Genome Institute (JGI-PGF)"/>
            <person name="Lucas S."/>
            <person name="Copeland A."/>
            <person name="Lapidus A."/>
            <person name="Glavina del Rio T."/>
            <person name="Dalin E."/>
            <person name="Tice H."/>
            <person name="Bruce D."/>
            <person name="Goodwin L."/>
            <person name="Pitluck S."/>
            <person name="Peters L."/>
            <person name="Mikhailova N."/>
            <person name="Held B."/>
            <person name="Kyrpides N."/>
            <person name="Mavromatis K."/>
            <person name="Ivanova N."/>
            <person name="Markowitz V."/>
            <person name="Cheng J.-F."/>
            <person name="Hugenholtz P."/>
            <person name="Woyke T."/>
            <person name="Wu D."/>
            <person name="Gronow S."/>
            <person name="Wellnitz S."/>
            <person name="Brambilla E.-M."/>
            <person name="Klenk H.-P."/>
            <person name="Eisen J.A."/>
        </authorList>
    </citation>
    <scope>NUCLEOTIDE SEQUENCE [LARGE SCALE GENOMIC DNA]</scope>
    <source>
        <strain evidence="1 2">DSM 21528</strain>
    </source>
</reference>
<keyword evidence="2" id="KW-1185">Reference proteome</keyword>